<dbReference type="Proteomes" id="UP000283895">
    <property type="component" value="Unassembled WGS sequence"/>
</dbReference>
<dbReference type="InterPro" id="IPR016039">
    <property type="entry name" value="Thiolase-like"/>
</dbReference>
<keyword evidence="12" id="KW-1185">Reference proteome</keyword>
<evidence type="ECO:0000256" key="1">
    <source>
        <dbReference type="ARBA" id="ARBA00022450"/>
    </source>
</evidence>
<dbReference type="InterPro" id="IPR020841">
    <property type="entry name" value="PKS_Beta-ketoAc_synthase_dom"/>
</dbReference>
<dbReference type="GO" id="GO:0031177">
    <property type="term" value="F:phosphopantetheine binding"/>
    <property type="evidence" value="ECO:0007669"/>
    <property type="project" value="InterPro"/>
</dbReference>
<gene>
    <name evidence="11" type="ORF">VMCG_07466</name>
</gene>
<dbReference type="CDD" id="cd00833">
    <property type="entry name" value="PKS"/>
    <property type="match status" value="1"/>
</dbReference>
<evidence type="ECO:0000256" key="4">
    <source>
        <dbReference type="ARBA" id="ARBA00023002"/>
    </source>
</evidence>
<dbReference type="STRING" id="356882.A0A423W1H1"/>
<dbReference type="Gene3D" id="1.10.1200.10">
    <property type="entry name" value="ACP-like"/>
    <property type="match status" value="1"/>
</dbReference>
<dbReference type="InterPro" id="IPR001227">
    <property type="entry name" value="Ac_transferase_dom_sf"/>
</dbReference>
<dbReference type="InterPro" id="IPR032821">
    <property type="entry name" value="PKS_assoc"/>
</dbReference>
<dbReference type="Pfam" id="PF08242">
    <property type="entry name" value="Methyltransf_12"/>
    <property type="match status" value="1"/>
</dbReference>
<dbReference type="Pfam" id="PF16197">
    <property type="entry name" value="KAsynt_C_assoc"/>
    <property type="match status" value="1"/>
</dbReference>
<feature type="active site" description="Proton donor; for dehydratase activity" evidence="6">
    <location>
        <position position="1069"/>
    </location>
</feature>
<dbReference type="SUPFAM" id="SSF53335">
    <property type="entry name" value="S-adenosyl-L-methionine-dependent methyltransferases"/>
    <property type="match status" value="1"/>
</dbReference>
<dbReference type="GO" id="GO:0004312">
    <property type="term" value="F:fatty acid synthase activity"/>
    <property type="evidence" value="ECO:0007669"/>
    <property type="project" value="TreeGrafter"/>
</dbReference>
<dbReference type="Pfam" id="PF00698">
    <property type="entry name" value="Acyl_transf_1"/>
    <property type="match status" value="1"/>
</dbReference>
<dbReference type="GO" id="GO:0044550">
    <property type="term" value="P:secondary metabolite biosynthetic process"/>
    <property type="evidence" value="ECO:0007669"/>
    <property type="project" value="TreeGrafter"/>
</dbReference>
<dbReference type="Gene3D" id="3.10.129.110">
    <property type="entry name" value="Polyketide synthase dehydratase"/>
    <property type="match status" value="1"/>
</dbReference>
<evidence type="ECO:0000256" key="3">
    <source>
        <dbReference type="ARBA" id="ARBA00022679"/>
    </source>
</evidence>
<dbReference type="Gene3D" id="3.40.50.150">
    <property type="entry name" value="Vaccinia Virus protein VP39"/>
    <property type="match status" value="1"/>
</dbReference>
<dbReference type="PANTHER" id="PTHR43775">
    <property type="entry name" value="FATTY ACID SYNTHASE"/>
    <property type="match status" value="1"/>
</dbReference>
<dbReference type="SUPFAM" id="SSF53901">
    <property type="entry name" value="Thiolase-like"/>
    <property type="match status" value="1"/>
</dbReference>
<evidence type="ECO:0000259" key="9">
    <source>
        <dbReference type="PROSITE" id="PS52004"/>
    </source>
</evidence>
<keyword evidence="2" id="KW-0597">Phosphoprotein</keyword>
<dbReference type="Pfam" id="PF14765">
    <property type="entry name" value="PS-DH"/>
    <property type="match status" value="1"/>
</dbReference>
<dbReference type="GO" id="GO:0016491">
    <property type="term" value="F:oxidoreductase activity"/>
    <property type="evidence" value="ECO:0007669"/>
    <property type="project" value="UniProtKB-KW"/>
</dbReference>
<protein>
    <submittedName>
        <fullName evidence="11">Uncharacterized protein</fullName>
    </submittedName>
</protein>
<name>A0A423W1H1_9PEZI</name>
<feature type="region of interest" description="N-terminal hotdog fold" evidence="6">
    <location>
        <begin position="863"/>
        <end position="994"/>
    </location>
</feature>
<keyword evidence="3" id="KW-0808">Transferase</keyword>
<dbReference type="SMART" id="SM00826">
    <property type="entry name" value="PKS_DH"/>
    <property type="match status" value="1"/>
</dbReference>
<dbReference type="InterPro" id="IPR016035">
    <property type="entry name" value="Acyl_Trfase/lysoPLipase"/>
</dbReference>
<dbReference type="InterPro" id="IPR036291">
    <property type="entry name" value="NAD(P)-bd_dom_sf"/>
</dbReference>
<dbReference type="Gene3D" id="3.40.50.720">
    <property type="entry name" value="NAD(P)-binding Rossmann-like Domain"/>
    <property type="match status" value="1"/>
</dbReference>
<evidence type="ECO:0000256" key="5">
    <source>
        <dbReference type="ARBA" id="ARBA00023268"/>
    </source>
</evidence>
<dbReference type="InterPro" id="IPR009081">
    <property type="entry name" value="PP-bd_ACP"/>
</dbReference>
<evidence type="ECO:0000256" key="7">
    <source>
        <dbReference type="SAM" id="MobiDB-lite"/>
    </source>
</evidence>
<dbReference type="PROSITE" id="PS00606">
    <property type="entry name" value="KS3_1"/>
    <property type="match status" value="1"/>
</dbReference>
<dbReference type="OrthoDB" id="329835at2759"/>
<keyword evidence="4" id="KW-0560">Oxidoreductase</keyword>
<dbReference type="PROSITE" id="PS52004">
    <property type="entry name" value="KS3_2"/>
    <property type="match status" value="1"/>
</dbReference>
<evidence type="ECO:0000313" key="11">
    <source>
        <dbReference type="EMBL" id="ROV97139.1"/>
    </source>
</evidence>
<dbReference type="InterPro" id="IPR020806">
    <property type="entry name" value="PKS_PP-bd"/>
</dbReference>
<keyword evidence="5" id="KW-0511">Multifunctional enzyme</keyword>
<accession>A0A423W1H1</accession>
<dbReference type="SUPFAM" id="SSF52151">
    <property type="entry name" value="FabD/lysophospholipase-like"/>
    <property type="match status" value="1"/>
</dbReference>
<sequence>MSVRYNISGFDGSLDGTDPVKTKHGYFLGEDLSTLDTSFFSMTKSELEKCDPQQRQLLEVTRECLEDAGETNYRGQNVGSYIGTFGHDWMEMSLREPQHTRSYNVLGYSDMMLANRVSYEFDLRGPTVVVKTACSASLVALHTACRALQAGDITGAVVGGTSLILAPTLTSNFFTEGILSPEASCKTFDAKADGFARAEGITAIYVKRLSDAVRDGNPIRAVIRGSGTNGDGRSMGIMSPSSEAHEALMRQVYERSGLDPNETAFVECHGTGTPTGDPIELKAVGNIFGARGVYIGSVKPNVGHSEGCSGITSLIKGVLALEHGTIPPNIKFQTPNPKIPFAEKKLVVPVEPTPIPSDRAHRISINSFGIGGSNAHFKVIIESLAQYHGHRQLVEPGLQITDGDTHEESAKQQLLLFSANSQNSLKQQLDIYKTYTSEHPEAIPDIGYTLAFHREKLPHRAFAICSNGEMTTTSTVTKAPASPPVVTMIFSGQGSQWPGMGKQLIATSPTFRDSLTAMDGILQGLKNPPSWSIVEEIQKPAELSQINRAELAQPLCTALQIALYHELERLQIRPAAVVGHSSGEIAAAYAAGHINLEYAITAAYYRGYVTKNAGSSGGAMAAVGLSAAAVSRFLRPGSCVACENSPSSTTISGDRSVIEEVLASLKAEMPNTFARLLKVDMAYHSHHMKSLGEVYLQHLEAENNMVIPSQAEKAKFFSSVTCDEINESSSFSPQYWVDNLTSPVKFNTAVTNLLKSKDTENSIFLEVGPHSTLAGPLREIAAASSKSCNYTTSQVRDQDGASCLLSAVGRMYQEAVPVDLKPLFPGVNRAVSGLPTYPWDHSGSFWYESRLSSSWRNRRYPHHCLLGARSVESPDFAPIWRNMLNLEDVPWIADHKVREDVVFPLAGYVAMAGEAVRQITGAEAGYRLRRVGASKALVLPESKPVEVVTVLHPHKEAGSEGKTTTWYDFSVASCHGDSWLVHCEGEVAPLDEPGAPTWNAEGAADLPRKLSIQRFYEAMSRMGVIFGPEFRRLTDVTASATDPLAEAQVVSSASQTANTAFVLHPAAIDACIQLLFVSGARGLCRNLDQLQIPVFVEAMEISGGSASMRARAQDFTKGVECVTGDGKLAVHMSGLRLAPLESEAPLVDVHAGARLQWLPDFDFFDVTKLIGKPCRSREEISLEEHLTLLCVLESADKVAGIEPCQGHFGKYREWLALQTRMAENGEYALVDTDKEYVRMPRPQRQKLIDEIYAKILQLPGKHALSIALKRICDNAQAIFTGERDTLDLLMQDDTLTEIYNAVSFGYSDFVRLLSNSRPNLRILEVGAGTGGTTELILRDIVDENGLPPYSTYTFTDVSAGFFPQAKERFAYAPNMEYKTFDISQDGLGQGFEASSYDLILAPNVVHATASLKETLSNLQPLLKPDGFLVLTELCSLIKAPNFIFGNFIGWWLGEADGRNWEPYVQPEQWDVDLKAAGFTGVEAAVTDQDVPYRLAATIIARPQRGAGVQGGDRAVTLLCLDPESSVTKKIGSYLRNEGWNIETCKLGEQQPPKGRDIIASVGLESYFFDEDMTEAKFTAFQGLLRSLQEEKVLWLTSPIQVNCKDPRSAQTLGVARTARTELSLPLFTLEVDADEPRLEGLVCDVFNKIRAKPDEAVLHADKEFVVIDGVTCVGRYHPFDLKKEVSALTADGASVEKPRGVSFDPEATYILIGGTGGLGRSIATWMVEHGATDLTFLSRHAGTDKTSKALFSELQAMGCSVHAVAGSVESTTDVKKAISVSNKPVKGVFHLAMVLKDAPLVDMKYSDWVDVVRPKVNGAWHLHNALRDHQLDYFWLASSILTAVDQPGQGNYLATGTFLEAFCQYRHSLGLPASVLNICPVEGVGFVAENPQAKNSMKAQGICSLGEREFLDFLELNLLDSKPATSSGDGTQDDPSATLPKPWANKSQVLMGLRSEGDLDDPHSRTSWRHNRRMGLYHNVRAGVKEQVSDSSALKTFLAQAREAAGDSEGEGILERKESVDFLALEIGKKIHDFMLKPDEEVDTSLTLGQIGLDSLMAIELRRWTKQALGLNMSVLEIMGSGSLRDLGGMVAAKLNEEIRGKTE</sequence>
<dbReference type="InterPro" id="IPR049551">
    <property type="entry name" value="PKS_DH_C"/>
</dbReference>
<feature type="compositionally biased region" description="Polar residues" evidence="7">
    <location>
        <begin position="1923"/>
        <end position="1935"/>
    </location>
</feature>
<dbReference type="InterPro" id="IPR049552">
    <property type="entry name" value="PKS_DH_N"/>
</dbReference>
<dbReference type="SMART" id="SM00823">
    <property type="entry name" value="PKS_PP"/>
    <property type="match status" value="1"/>
</dbReference>
<evidence type="ECO:0000259" key="8">
    <source>
        <dbReference type="PROSITE" id="PS50075"/>
    </source>
</evidence>
<dbReference type="Pfam" id="PF21089">
    <property type="entry name" value="PKS_DH_N"/>
    <property type="match status" value="1"/>
</dbReference>
<feature type="domain" description="Carrier" evidence="8">
    <location>
        <begin position="2019"/>
        <end position="2095"/>
    </location>
</feature>
<dbReference type="SMART" id="SM00825">
    <property type="entry name" value="PKS_KS"/>
    <property type="match status" value="1"/>
</dbReference>
<dbReference type="InterPro" id="IPR016036">
    <property type="entry name" value="Malonyl_transacylase_ACP-bd"/>
</dbReference>
<dbReference type="InterPro" id="IPR057326">
    <property type="entry name" value="KR_dom"/>
</dbReference>
<feature type="region of interest" description="C-terminal hotdog fold" evidence="6">
    <location>
        <begin position="1007"/>
        <end position="1146"/>
    </location>
</feature>
<feature type="active site" description="Proton acceptor; for dehydratase activity" evidence="6">
    <location>
        <position position="895"/>
    </location>
</feature>
<feature type="domain" description="PKS/mFAS DH" evidence="10">
    <location>
        <begin position="863"/>
        <end position="1146"/>
    </location>
</feature>
<dbReference type="CDD" id="cd02440">
    <property type="entry name" value="AdoMet_MTases"/>
    <property type="match status" value="1"/>
</dbReference>
<dbReference type="SUPFAM" id="SSF51735">
    <property type="entry name" value="NAD(P)-binding Rossmann-fold domains"/>
    <property type="match status" value="1"/>
</dbReference>
<dbReference type="Pfam" id="PF00550">
    <property type="entry name" value="PP-binding"/>
    <property type="match status" value="1"/>
</dbReference>
<dbReference type="PROSITE" id="PS50075">
    <property type="entry name" value="CARRIER"/>
    <property type="match status" value="1"/>
</dbReference>
<proteinExistence type="predicted"/>
<dbReference type="SMART" id="SM00827">
    <property type="entry name" value="PKS_AT"/>
    <property type="match status" value="1"/>
</dbReference>
<dbReference type="SMART" id="SM00822">
    <property type="entry name" value="PKS_KR"/>
    <property type="match status" value="1"/>
</dbReference>
<organism evidence="11 12">
    <name type="scientific">Cytospora schulzeri</name>
    <dbReference type="NCBI Taxonomy" id="448051"/>
    <lineage>
        <taxon>Eukaryota</taxon>
        <taxon>Fungi</taxon>
        <taxon>Dikarya</taxon>
        <taxon>Ascomycota</taxon>
        <taxon>Pezizomycotina</taxon>
        <taxon>Sordariomycetes</taxon>
        <taxon>Sordariomycetidae</taxon>
        <taxon>Diaporthales</taxon>
        <taxon>Cytosporaceae</taxon>
        <taxon>Cytospora</taxon>
    </lineage>
</organism>
<dbReference type="Pfam" id="PF08659">
    <property type="entry name" value="KR"/>
    <property type="match status" value="1"/>
</dbReference>
<dbReference type="EMBL" id="LKEA01000030">
    <property type="protein sequence ID" value="ROV97139.1"/>
    <property type="molecule type" value="Genomic_DNA"/>
</dbReference>
<evidence type="ECO:0000256" key="2">
    <source>
        <dbReference type="ARBA" id="ARBA00022553"/>
    </source>
</evidence>
<dbReference type="InterPro" id="IPR036736">
    <property type="entry name" value="ACP-like_sf"/>
</dbReference>
<dbReference type="Pfam" id="PF00109">
    <property type="entry name" value="ketoacyl-synt"/>
    <property type="match status" value="1"/>
</dbReference>
<dbReference type="PANTHER" id="PTHR43775:SF46">
    <property type="entry name" value="FUMIGERMIN SYNTHASE"/>
    <property type="match status" value="1"/>
</dbReference>
<dbReference type="SUPFAM" id="SSF47336">
    <property type="entry name" value="ACP-like"/>
    <property type="match status" value="1"/>
</dbReference>
<reference evidence="11 12" key="1">
    <citation type="submission" date="2015-09" db="EMBL/GenBank/DDBJ databases">
        <title>Host preference determinants of Valsa canker pathogens revealed by comparative genomics.</title>
        <authorList>
            <person name="Yin Z."/>
            <person name="Huang L."/>
        </authorList>
    </citation>
    <scope>NUCLEOTIDE SEQUENCE [LARGE SCALE GENOMIC DNA]</scope>
    <source>
        <strain evidence="11 12">03-1</strain>
    </source>
</reference>
<evidence type="ECO:0000259" key="10">
    <source>
        <dbReference type="PROSITE" id="PS52019"/>
    </source>
</evidence>
<dbReference type="InterPro" id="IPR042104">
    <property type="entry name" value="PKS_dehydratase_sf"/>
</dbReference>
<evidence type="ECO:0000256" key="6">
    <source>
        <dbReference type="PROSITE-ProRule" id="PRU01363"/>
    </source>
</evidence>
<dbReference type="InterPro" id="IPR014043">
    <property type="entry name" value="Acyl_transferase_dom"/>
</dbReference>
<evidence type="ECO:0000313" key="12">
    <source>
        <dbReference type="Proteomes" id="UP000283895"/>
    </source>
</evidence>
<dbReference type="InterPro" id="IPR020807">
    <property type="entry name" value="PKS_DH"/>
</dbReference>
<comment type="caution">
    <text evidence="11">The sequence shown here is derived from an EMBL/GenBank/DDBJ whole genome shotgun (WGS) entry which is preliminary data.</text>
</comment>
<dbReference type="Pfam" id="PF02801">
    <property type="entry name" value="Ketoacyl-synt_C"/>
    <property type="match status" value="1"/>
</dbReference>
<dbReference type="InterPro" id="IPR029063">
    <property type="entry name" value="SAM-dependent_MTases_sf"/>
</dbReference>
<feature type="domain" description="Ketosynthase family 3 (KS3)" evidence="9">
    <location>
        <begin position="1"/>
        <end position="381"/>
    </location>
</feature>
<dbReference type="PROSITE" id="PS52019">
    <property type="entry name" value="PKS_MFAS_DH"/>
    <property type="match status" value="1"/>
</dbReference>
<dbReference type="GO" id="GO:0004315">
    <property type="term" value="F:3-oxoacyl-[acyl-carrier-protein] synthase activity"/>
    <property type="evidence" value="ECO:0007669"/>
    <property type="project" value="InterPro"/>
</dbReference>
<dbReference type="InterPro" id="IPR013968">
    <property type="entry name" value="PKS_KR"/>
</dbReference>
<dbReference type="InterPro" id="IPR013217">
    <property type="entry name" value="Methyltransf_12"/>
</dbReference>
<dbReference type="InterPro" id="IPR018201">
    <property type="entry name" value="Ketoacyl_synth_AS"/>
</dbReference>
<dbReference type="Gene3D" id="3.40.47.10">
    <property type="match status" value="1"/>
</dbReference>
<dbReference type="SUPFAM" id="SSF55048">
    <property type="entry name" value="Probable ACP-binding domain of malonyl-CoA ACP transacylase"/>
    <property type="match status" value="1"/>
</dbReference>
<dbReference type="InterPro" id="IPR049900">
    <property type="entry name" value="PKS_mFAS_DH"/>
</dbReference>
<dbReference type="InterPro" id="IPR014031">
    <property type="entry name" value="Ketoacyl_synth_C"/>
</dbReference>
<keyword evidence="1" id="KW-0596">Phosphopantetheine</keyword>
<feature type="region of interest" description="Disordered" evidence="7">
    <location>
        <begin position="1923"/>
        <end position="1942"/>
    </location>
</feature>
<dbReference type="Gene3D" id="3.40.366.10">
    <property type="entry name" value="Malonyl-Coenzyme A Acyl Carrier Protein, domain 2"/>
    <property type="match status" value="1"/>
</dbReference>
<dbReference type="Gene3D" id="3.30.70.3290">
    <property type="match status" value="1"/>
</dbReference>
<dbReference type="InterPro" id="IPR050091">
    <property type="entry name" value="PKS_NRPS_Biosynth_Enz"/>
</dbReference>
<dbReference type="GO" id="GO:0006633">
    <property type="term" value="P:fatty acid biosynthetic process"/>
    <property type="evidence" value="ECO:0007669"/>
    <property type="project" value="InterPro"/>
</dbReference>
<dbReference type="InterPro" id="IPR014030">
    <property type="entry name" value="Ketoacyl_synth_N"/>
</dbReference>